<keyword evidence="3" id="KW-1185">Reference proteome</keyword>
<feature type="domain" description="F-box" evidence="1">
    <location>
        <begin position="3"/>
        <end position="34"/>
    </location>
</feature>
<dbReference type="PROSITE" id="PS50181">
    <property type="entry name" value="FBOX"/>
    <property type="match status" value="1"/>
</dbReference>
<protein>
    <recommendedName>
        <fullName evidence="1">F-box domain-containing protein</fullName>
    </recommendedName>
</protein>
<dbReference type="InterPro" id="IPR001810">
    <property type="entry name" value="F-box_dom"/>
</dbReference>
<name>A0AAD4MLC3_9BILA</name>
<dbReference type="CDD" id="cd09917">
    <property type="entry name" value="F-box_SF"/>
    <property type="match status" value="1"/>
</dbReference>
<dbReference type="SUPFAM" id="SSF81383">
    <property type="entry name" value="F-box domain"/>
    <property type="match status" value="1"/>
</dbReference>
<proteinExistence type="predicted"/>
<sequence>MDRCPLESLPTELLLKILARLNCRELLKLGAASKILGCFIAREFPSEPILTLVSLSRCNYGLWRYARGWQSTDLVDMSPEMVSCVEKCKFLRFQKTELAFNAFFLDPRLYRDVIRSVGHVWENGYLGIEIYQHGTSTEEYHNLFATIHVPDLRIDDDSLTVRSIGEQDLDTMVDFLFRPPQSKSCKSIVIDTWVPLSPQTFDRITAKISQKFLAARDRLNFCIEWKSLCVRDPTLTVLTVGRISTLDNNSKSSYKANYSEYMLTMESTGQAQNTPVVDPPQSSAVHDNVKQPMEEVDGAEVNDTTLNANRRACFVSLDLLVFLDLFMLKTGFFMFC</sequence>
<gene>
    <name evidence="2" type="ORF">DdX_17463</name>
</gene>
<organism evidence="2 3">
    <name type="scientific">Ditylenchus destructor</name>
    <dbReference type="NCBI Taxonomy" id="166010"/>
    <lineage>
        <taxon>Eukaryota</taxon>
        <taxon>Metazoa</taxon>
        <taxon>Ecdysozoa</taxon>
        <taxon>Nematoda</taxon>
        <taxon>Chromadorea</taxon>
        <taxon>Rhabditida</taxon>
        <taxon>Tylenchina</taxon>
        <taxon>Tylenchomorpha</taxon>
        <taxon>Sphaerularioidea</taxon>
        <taxon>Anguinidae</taxon>
        <taxon>Anguininae</taxon>
        <taxon>Ditylenchus</taxon>
    </lineage>
</organism>
<evidence type="ECO:0000259" key="1">
    <source>
        <dbReference type="PROSITE" id="PS50181"/>
    </source>
</evidence>
<comment type="caution">
    <text evidence="2">The sequence shown here is derived from an EMBL/GenBank/DDBJ whole genome shotgun (WGS) entry which is preliminary data.</text>
</comment>
<reference evidence="2" key="1">
    <citation type="submission" date="2022-01" db="EMBL/GenBank/DDBJ databases">
        <title>Genome Sequence Resource for Two Populations of Ditylenchus destructor, the Migratory Endoparasitic Phytonematode.</title>
        <authorList>
            <person name="Zhang H."/>
            <person name="Lin R."/>
            <person name="Xie B."/>
        </authorList>
    </citation>
    <scope>NUCLEOTIDE SEQUENCE</scope>
    <source>
        <strain evidence="2">BazhouSP</strain>
    </source>
</reference>
<dbReference type="EMBL" id="JAKKPZ010000188">
    <property type="protein sequence ID" value="KAI1699218.1"/>
    <property type="molecule type" value="Genomic_DNA"/>
</dbReference>
<evidence type="ECO:0000313" key="2">
    <source>
        <dbReference type="EMBL" id="KAI1699218.1"/>
    </source>
</evidence>
<dbReference type="AlphaFoldDB" id="A0AAD4MLC3"/>
<dbReference type="Proteomes" id="UP001201812">
    <property type="component" value="Unassembled WGS sequence"/>
</dbReference>
<evidence type="ECO:0000313" key="3">
    <source>
        <dbReference type="Proteomes" id="UP001201812"/>
    </source>
</evidence>
<dbReference type="InterPro" id="IPR036047">
    <property type="entry name" value="F-box-like_dom_sf"/>
</dbReference>
<accession>A0AAD4MLC3</accession>